<reference evidence="1 2" key="1">
    <citation type="submission" date="2016-10" db="EMBL/GenBank/DDBJ databases">
        <authorList>
            <person name="Varghese N."/>
            <person name="Submissions S."/>
        </authorList>
    </citation>
    <scope>NUCLEOTIDE SEQUENCE [LARGE SCALE GENOMIC DNA]</scope>
    <source>
        <strain evidence="1 2">YR512</strain>
    </source>
</reference>
<gene>
    <name evidence="1" type="ORF">SAMN05518863_10249</name>
</gene>
<evidence type="ECO:0000313" key="1">
    <source>
        <dbReference type="EMBL" id="SFJ60384.1"/>
    </source>
</evidence>
<dbReference type="Proteomes" id="UP000198841">
    <property type="component" value="Unassembled WGS sequence"/>
</dbReference>
<comment type="caution">
    <text evidence="1">The sequence shown here is derived from an EMBL/GenBank/DDBJ whole genome shotgun (WGS) entry which is preliminary data.</text>
</comment>
<dbReference type="EMBL" id="FOSD01000002">
    <property type="protein sequence ID" value="SFJ60384.1"/>
    <property type="molecule type" value="Genomic_DNA"/>
</dbReference>
<organism evidence="1 2">
    <name type="scientific">Candidatus Pantoea symbiotica</name>
    <dbReference type="NCBI Taxonomy" id="1884370"/>
    <lineage>
        <taxon>Bacteria</taxon>
        <taxon>Pseudomonadati</taxon>
        <taxon>Pseudomonadota</taxon>
        <taxon>Gammaproteobacteria</taxon>
        <taxon>Enterobacterales</taxon>
        <taxon>Erwiniaceae</taxon>
        <taxon>Pantoea</taxon>
    </lineage>
</organism>
<evidence type="ECO:0000313" key="2">
    <source>
        <dbReference type="Proteomes" id="UP000198841"/>
    </source>
</evidence>
<dbReference type="RefSeq" id="WP_008109356.1">
    <property type="nucleotide sequence ID" value="NZ_FOSD01000002.1"/>
</dbReference>
<name>A0A1I3SNG6_9GAMM</name>
<proteinExistence type="predicted"/>
<keyword evidence="2" id="KW-1185">Reference proteome</keyword>
<protein>
    <submittedName>
        <fullName evidence="1">Uncharacterized protein</fullName>
    </submittedName>
</protein>
<sequence length="60" mass="6860">MIYFTKYVRRDGAMRMKLALKRGWTTKYDATHKINSAANLRVAALFLLVAINGDPTNRES</sequence>
<accession>A0A1I3SNG6</accession>